<keyword evidence="5" id="KW-0539">Nucleus</keyword>
<evidence type="ECO:0000313" key="8">
    <source>
        <dbReference type="EMBL" id="GBL97629.1"/>
    </source>
</evidence>
<evidence type="ECO:0000313" key="9">
    <source>
        <dbReference type="Proteomes" id="UP000499080"/>
    </source>
</evidence>
<dbReference type="SMART" id="SM00353">
    <property type="entry name" value="HLH"/>
    <property type="match status" value="1"/>
</dbReference>
<dbReference type="SUPFAM" id="SSF47459">
    <property type="entry name" value="HLH, helix-loop-helix DNA-binding domain"/>
    <property type="match status" value="1"/>
</dbReference>
<dbReference type="InterPro" id="IPR011598">
    <property type="entry name" value="bHLH_dom"/>
</dbReference>
<evidence type="ECO:0000256" key="5">
    <source>
        <dbReference type="ARBA" id="ARBA00023242"/>
    </source>
</evidence>
<protein>
    <recommendedName>
        <fullName evidence="7">BHLH domain-containing protein</fullName>
    </recommendedName>
</protein>
<keyword evidence="2" id="KW-0805">Transcription regulation</keyword>
<keyword evidence="4" id="KW-0804">Transcription</keyword>
<comment type="subcellular location">
    <subcellularLocation>
        <location evidence="1">Nucleus</location>
    </subcellularLocation>
</comment>
<dbReference type="GO" id="GO:0000981">
    <property type="term" value="F:DNA-binding transcription factor activity, RNA polymerase II-specific"/>
    <property type="evidence" value="ECO:0007669"/>
    <property type="project" value="TreeGrafter"/>
</dbReference>
<feature type="domain" description="BHLH" evidence="7">
    <location>
        <begin position="43"/>
        <end position="95"/>
    </location>
</feature>
<dbReference type="PANTHER" id="PTHR11969:SF54">
    <property type="entry name" value="MAD-LIKE PROTEIN 1"/>
    <property type="match status" value="1"/>
</dbReference>
<reference evidence="8 9" key="1">
    <citation type="journal article" date="2019" name="Sci. Rep.">
        <title>Orb-weaving spider Araneus ventricosus genome elucidates the spidroin gene catalogue.</title>
        <authorList>
            <person name="Kono N."/>
            <person name="Nakamura H."/>
            <person name="Ohtoshi R."/>
            <person name="Moran D.A.P."/>
            <person name="Shinohara A."/>
            <person name="Yoshida Y."/>
            <person name="Fujiwara M."/>
            <person name="Mori M."/>
            <person name="Tomita M."/>
            <person name="Arakawa K."/>
        </authorList>
    </citation>
    <scope>NUCLEOTIDE SEQUENCE [LARGE SCALE GENOMIC DNA]</scope>
</reference>
<gene>
    <name evidence="8" type="ORF">AVEN_49137_1</name>
</gene>
<comment type="caution">
    <text evidence="8">The sequence shown here is derived from an EMBL/GenBank/DDBJ whole genome shotgun (WGS) entry which is preliminary data.</text>
</comment>
<feature type="compositionally biased region" description="Basic residues" evidence="6">
    <location>
        <begin position="31"/>
        <end position="46"/>
    </location>
</feature>
<proteinExistence type="predicted"/>
<evidence type="ECO:0000256" key="4">
    <source>
        <dbReference type="ARBA" id="ARBA00023163"/>
    </source>
</evidence>
<dbReference type="InterPro" id="IPR036638">
    <property type="entry name" value="HLH_DNA-bd_sf"/>
</dbReference>
<organism evidence="8 9">
    <name type="scientific">Araneus ventricosus</name>
    <name type="common">Orbweaver spider</name>
    <name type="synonym">Epeira ventricosa</name>
    <dbReference type="NCBI Taxonomy" id="182803"/>
    <lineage>
        <taxon>Eukaryota</taxon>
        <taxon>Metazoa</taxon>
        <taxon>Ecdysozoa</taxon>
        <taxon>Arthropoda</taxon>
        <taxon>Chelicerata</taxon>
        <taxon>Arachnida</taxon>
        <taxon>Araneae</taxon>
        <taxon>Araneomorphae</taxon>
        <taxon>Entelegynae</taxon>
        <taxon>Araneoidea</taxon>
        <taxon>Araneidae</taxon>
        <taxon>Araneus</taxon>
    </lineage>
</organism>
<keyword evidence="3" id="KW-0238">DNA-binding</keyword>
<dbReference type="Gene3D" id="4.10.280.10">
    <property type="entry name" value="Helix-loop-helix DNA-binding domain"/>
    <property type="match status" value="1"/>
</dbReference>
<name>A0A4Y2C0L7_ARAVE</name>
<dbReference type="GO" id="GO:0000978">
    <property type="term" value="F:RNA polymerase II cis-regulatory region sequence-specific DNA binding"/>
    <property type="evidence" value="ECO:0007669"/>
    <property type="project" value="TreeGrafter"/>
</dbReference>
<evidence type="ECO:0000256" key="3">
    <source>
        <dbReference type="ARBA" id="ARBA00023125"/>
    </source>
</evidence>
<keyword evidence="9" id="KW-1185">Reference proteome</keyword>
<dbReference type="GO" id="GO:0046983">
    <property type="term" value="F:protein dimerization activity"/>
    <property type="evidence" value="ECO:0007669"/>
    <property type="project" value="InterPro"/>
</dbReference>
<dbReference type="Proteomes" id="UP000499080">
    <property type="component" value="Unassembled WGS sequence"/>
</dbReference>
<dbReference type="Pfam" id="PF00010">
    <property type="entry name" value="HLH"/>
    <property type="match status" value="1"/>
</dbReference>
<dbReference type="GO" id="GO:0005634">
    <property type="term" value="C:nucleus"/>
    <property type="evidence" value="ECO:0007669"/>
    <property type="project" value="UniProtKB-SubCell"/>
</dbReference>
<dbReference type="PANTHER" id="PTHR11969">
    <property type="entry name" value="MAX DIMERIZATION, MAD"/>
    <property type="match status" value="1"/>
</dbReference>
<dbReference type="PROSITE" id="PS50888">
    <property type="entry name" value="BHLH"/>
    <property type="match status" value="1"/>
</dbReference>
<dbReference type="OrthoDB" id="5964374at2759"/>
<feature type="region of interest" description="Disordered" evidence="6">
    <location>
        <begin position="29"/>
        <end position="53"/>
    </location>
</feature>
<dbReference type="EMBL" id="BGPR01000131">
    <property type="protein sequence ID" value="GBL97629.1"/>
    <property type="molecule type" value="Genomic_DNA"/>
</dbReference>
<dbReference type="AlphaFoldDB" id="A0A4Y2C0L7"/>
<evidence type="ECO:0000256" key="6">
    <source>
        <dbReference type="SAM" id="MobiDB-lite"/>
    </source>
</evidence>
<accession>A0A4Y2C0L7</accession>
<evidence type="ECO:0000259" key="7">
    <source>
        <dbReference type="PROSITE" id="PS50888"/>
    </source>
</evidence>
<evidence type="ECO:0000256" key="2">
    <source>
        <dbReference type="ARBA" id="ARBA00023015"/>
    </source>
</evidence>
<evidence type="ECO:0000256" key="1">
    <source>
        <dbReference type="ARBA" id="ARBA00004123"/>
    </source>
</evidence>
<sequence length="128" mass="14683">MSIDLLIRAIHFVEKNSDHDYCSADLVNSPHHPKAQLKEKTSRRRGYHNELERKRRADLRDNLELLKAIVPGCSDQRRISTVKLLNEASSYIESLKEKSDRLESEISRLEVELLSKKTENGALPNGSM</sequence>